<dbReference type="Pfam" id="PF12450">
    <property type="entry name" value="vWF_A"/>
    <property type="match status" value="1"/>
</dbReference>
<dbReference type="Pfam" id="PF00092">
    <property type="entry name" value="VWA"/>
    <property type="match status" value="1"/>
</dbReference>
<keyword evidence="2" id="KW-0732">Signal</keyword>
<sequence length="623" mass="66629">MSTARRSLFNASSLSLAISAALLLGACAKHAETLADADRAPEPERKELARVEAAINQPVVDQMRATAKPAKQDDASEELDTIVVTGSRIQRVDMESAMPVLADAPASPPASYPSSVAAAAPMERIAIGSGGALQTQPAGASPIDPANRETYQERQDNDVKLVQEEPVSTFSIDVDTGSYSNVRRMLAQGYAPPADAVRAEEFINYFDYQLSPPKDRSKPFAVHTELAPAPWNGKHQLLMVGLKGYEIAASEIPAANLVFLIDSSGSMDSPDKIGLLKQSFALMVPKLRAQDRVSIVVYAGSAGLVLPPTAGDQHETILAALDRLSAGGSTNGAQGIQLAYDQARRAFIKDGVNRVILATDGDFNVGLVSTEALKTLVAEQRKSGVSLTTLGFGQGNYNDELSEQLADVGNGNHAYVDTLQEGHKVLVEEMSSTLFTIAKDVKIQIEFNPSVVAEYRLIGYENRLLAREDFNNDQVDAGEIGAGHDVTALYELALVGSGGEQVDPLRYGKTQNVRAPNSELAFLKLRYKAPDADNSQLLSFPISTHSMQAKASNNLAFAAAVAAFADRLRGGEHIGTFSYSEIANLARQHVGRDDFGYRQELVGLVERAKSLSGEASPSLSIAE</sequence>
<dbReference type="PANTHER" id="PTHR10579:SF43">
    <property type="entry name" value="ZINC FINGER (C3HC4-TYPE RING FINGER) FAMILY PROTEIN"/>
    <property type="match status" value="1"/>
</dbReference>
<dbReference type="Gene3D" id="3.40.50.410">
    <property type="entry name" value="von Willebrand factor, type A domain"/>
    <property type="match status" value="1"/>
</dbReference>
<evidence type="ECO:0000256" key="1">
    <source>
        <dbReference type="SAM" id="MobiDB-lite"/>
    </source>
</evidence>
<dbReference type="InterPro" id="IPR022156">
    <property type="entry name" value="Uncharacterised_YfbK_N"/>
</dbReference>
<dbReference type="PROSITE" id="PS00430">
    <property type="entry name" value="TONB_DEPENDENT_REC_1"/>
    <property type="match status" value="1"/>
</dbReference>
<name>A0A2P1PN73_9GAMM</name>
<accession>A0A2P1PN73</accession>
<dbReference type="InterPro" id="IPR002035">
    <property type="entry name" value="VWF_A"/>
</dbReference>
<dbReference type="SMART" id="SM00327">
    <property type="entry name" value="VWA"/>
    <property type="match status" value="1"/>
</dbReference>
<reference evidence="4 5" key="2">
    <citation type="submission" date="2018-03" db="EMBL/GenBank/DDBJ databases">
        <authorList>
            <person name="Keele B.F."/>
        </authorList>
    </citation>
    <scope>NUCLEOTIDE SEQUENCE [LARGE SCALE GENOMIC DNA]</scope>
    <source>
        <strain evidence="4 5">D13</strain>
    </source>
</reference>
<dbReference type="SUPFAM" id="SSF53300">
    <property type="entry name" value="vWA-like"/>
    <property type="match status" value="1"/>
</dbReference>
<dbReference type="PROSITE" id="PS51257">
    <property type="entry name" value="PROKAR_LIPOPROTEIN"/>
    <property type="match status" value="1"/>
</dbReference>
<dbReference type="Proteomes" id="UP000241074">
    <property type="component" value="Chromosome"/>
</dbReference>
<evidence type="ECO:0000259" key="3">
    <source>
        <dbReference type="PROSITE" id="PS50234"/>
    </source>
</evidence>
<organism evidence="4 5">
    <name type="scientific">Ahniella affigens</name>
    <dbReference type="NCBI Taxonomy" id="2021234"/>
    <lineage>
        <taxon>Bacteria</taxon>
        <taxon>Pseudomonadati</taxon>
        <taxon>Pseudomonadota</taxon>
        <taxon>Gammaproteobacteria</taxon>
        <taxon>Lysobacterales</taxon>
        <taxon>Rhodanobacteraceae</taxon>
        <taxon>Ahniella</taxon>
    </lineage>
</organism>
<dbReference type="OrthoDB" id="9805121at2"/>
<dbReference type="PANTHER" id="PTHR10579">
    <property type="entry name" value="CALCIUM-ACTIVATED CHLORIDE CHANNEL REGULATOR"/>
    <property type="match status" value="1"/>
</dbReference>
<dbReference type="InterPro" id="IPR021908">
    <property type="entry name" value="YfbK_C"/>
</dbReference>
<proteinExistence type="predicted"/>
<feature type="domain" description="VWFA" evidence="3">
    <location>
        <begin position="256"/>
        <end position="441"/>
    </location>
</feature>
<dbReference type="AlphaFoldDB" id="A0A2P1PN73"/>
<protein>
    <recommendedName>
        <fullName evidence="3">VWFA domain-containing protein</fullName>
    </recommendedName>
</protein>
<reference evidence="4 5" key="1">
    <citation type="submission" date="2018-03" db="EMBL/GenBank/DDBJ databases">
        <title>Ahniella affigens gen. nov., sp. nov., a gammaproteobacterium isolated from sandy soil near a stream.</title>
        <authorList>
            <person name="Ko Y."/>
            <person name="Kim J.-H."/>
        </authorList>
    </citation>
    <scope>NUCLEOTIDE SEQUENCE [LARGE SCALE GENOMIC DNA]</scope>
    <source>
        <strain evidence="4 5">D13</strain>
    </source>
</reference>
<evidence type="ECO:0000313" key="4">
    <source>
        <dbReference type="EMBL" id="AVP96296.1"/>
    </source>
</evidence>
<dbReference type="CDD" id="cd01465">
    <property type="entry name" value="vWA_subgroup"/>
    <property type="match status" value="1"/>
</dbReference>
<dbReference type="InterPro" id="IPR010916">
    <property type="entry name" value="TonB_box_CS"/>
</dbReference>
<dbReference type="PROSITE" id="PS50234">
    <property type="entry name" value="VWFA"/>
    <property type="match status" value="1"/>
</dbReference>
<dbReference type="EMBL" id="CP027860">
    <property type="protein sequence ID" value="AVP96296.1"/>
    <property type="molecule type" value="Genomic_DNA"/>
</dbReference>
<dbReference type="Pfam" id="PF12034">
    <property type="entry name" value="YfbK_C"/>
    <property type="match status" value="1"/>
</dbReference>
<gene>
    <name evidence="4" type="ORF">C7S18_03425</name>
</gene>
<evidence type="ECO:0000313" key="5">
    <source>
        <dbReference type="Proteomes" id="UP000241074"/>
    </source>
</evidence>
<keyword evidence="5" id="KW-1185">Reference proteome</keyword>
<dbReference type="RefSeq" id="WP_106890225.1">
    <property type="nucleotide sequence ID" value="NZ_CP027860.1"/>
</dbReference>
<feature type="chain" id="PRO_5015190032" description="VWFA domain-containing protein" evidence="2">
    <location>
        <begin position="32"/>
        <end position="623"/>
    </location>
</feature>
<dbReference type="KEGG" id="xba:C7S18_03425"/>
<dbReference type="InterPro" id="IPR051266">
    <property type="entry name" value="CLCR"/>
</dbReference>
<feature type="signal peptide" evidence="2">
    <location>
        <begin position="1"/>
        <end position="31"/>
    </location>
</feature>
<evidence type="ECO:0000256" key="2">
    <source>
        <dbReference type="SAM" id="SignalP"/>
    </source>
</evidence>
<dbReference type="InterPro" id="IPR036465">
    <property type="entry name" value="vWFA_dom_sf"/>
</dbReference>
<feature type="region of interest" description="Disordered" evidence="1">
    <location>
        <begin position="132"/>
        <end position="154"/>
    </location>
</feature>